<evidence type="ECO:0000313" key="6">
    <source>
        <dbReference type="Proteomes" id="UP000565745"/>
    </source>
</evidence>
<keyword evidence="6" id="KW-1185">Reference proteome</keyword>
<reference evidence="5 6" key="1">
    <citation type="submission" date="2020-08" db="EMBL/GenBank/DDBJ databases">
        <title>Genomic Encyclopedia of Type Strains, Phase IV (KMG-IV): sequencing the most valuable type-strain genomes for metagenomic binning, comparative biology and taxonomic classification.</title>
        <authorList>
            <person name="Goeker M."/>
        </authorList>
    </citation>
    <scope>NUCLEOTIDE SEQUENCE [LARGE SCALE GENOMIC DNA]</scope>
    <source>
        <strain evidence="5 6">DSM 101015</strain>
    </source>
</reference>
<dbReference type="InterPro" id="IPR029058">
    <property type="entry name" value="AB_hydrolase_fold"/>
</dbReference>
<feature type="signal peptide" evidence="3">
    <location>
        <begin position="1"/>
        <end position="17"/>
    </location>
</feature>
<dbReference type="Pfam" id="PF02230">
    <property type="entry name" value="Abhydrolase_2"/>
    <property type="match status" value="1"/>
</dbReference>
<sequence>MRFFIALFVFLASPALGCGPDSDCPVGDRIYRIALPEGHDGSTPVPALIWSHGYRGSAAGVMRNSSMRRMLSDAGIALIAAQGVNGTWDLPYGPRTYDSDGSAEFAYFDAVIADVTANQNIDPDRIIAAGFSAGGMMVWNLACARPETFAGFIPLSGTFWLKPPDTCAAPVTSIVHIHGTTDKTVPLKGRAIGETKQGEVEETLSMYEKFGDFGASNYFKTGPLICRNRSNPDGEILQYCLFDGGHSFRTEYLGHGIQELHEAGRF</sequence>
<organism evidence="5 6">
    <name type="scientific">Sulfitobacter noctilucicola</name>
    <dbReference type="NCBI Taxonomy" id="1342301"/>
    <lineage>
        <taxon>Bacteria</taxon>
        <taxon>Pseudomonadati</taxon>
        <taxon>Pseudomonadota</taxon>
        <taxon>Alphaproteobacteria</taxon>
        <taxon>Rhodobacterales</taxon>
        <taxon>Roseobacteraceae</taxon>
        <taxon>Sulfitobacter</taxon>
    </lineage>
</organism>
<evidence type="ECO:0000256" key="3">
    <source>
        <dbReference type="SAM" id="SignalP"/>
    </source>
</evidence>
<dbReference type="AlphaFoldDB" id="A0A7W6MA40"/>
<keyword evidence="2" id="KW-0378">Hydrolase</keyword>
<dbReference type="Proteomes" id="UP000565745">
    <property type="component" value="Unassembled WGS sequence"/>
</dbReference>
<dbReference type="PANTHER" id="PTHR43037:SF5">
    <property type="entry name" value="FERULOYL ESTERASE"/>
    <property type="match status" value="1"/>
</dbReference>
<evidence type="ECO:0000313" key="5">
    <source>
        <dbReference type="EMBL" id="MBB4175199.1"/>
    </source>
</evidence>
<dbReference type="GO" id="GO:0016787">
    <property type="term" value="F:hydrolase activity"/>
    <property type="evidence" value="ECO:0007669"/>
    <property type="project" value="UniProtKB-KW"/>
</dbReference>
<accession>A0A7W6MA40</accession>
<name>A0A7W6MA40_9RHOB</name>
<keyword evidence="1 3" id="KW-0732">Signal</keyword>
<evidence type="ECO:0000256" key="1">
    <source>
        <dbReference type="ARBA" id="ARBA00022729"/>
    </source>
</evidence>
<comment type="caution">
    <text evidence="5">The sequence shown here is derived from an EMBL/GenBank/DDBJ whole genome shotgun (WGS) entry which is preliminary data.</text>
</comment>
<dbReference type="InterPro" id="IPR050955">
    <property type="entry name" value="Plant_Biomass_Hydrol_Est"/>
</dbReference>
<proteinExistence type="predicted"/>
<dbReference type="InterPro" id="IPR003140">
    <property type="entry name" value="PLipase/COase/thioEstase"/>
</dbReference>
<dbReference type="RefSeq" id="WP_025055709.1">
    <property type="nucleotide sequence ID" value="NZ_JACIFU010000003.1"/>
</dbReference>
<dbReference type="EMBL" id="JACIFU010000003">
    <property type="protein sequence ID" value="MBB4175199.1"/>
    <property type="molecule type" value="Genomic_DNA"/>
</dbReference>
<dbReference type="Gene3D" id="3.40.50.1820">
    <property type="entry name" value="alpha/beta hydrolase"/>
    <property type="match status" value="1"/>
</dbReference>
<dbReference type="OrthoDB" id="9805640at2"/>
<evidence type="ECO:0000256" key="2">
    <source>
        <dbReference type="ARBA" id="ARBA00022801"/>
    </source>
</evidence>
<protein>
    <submittedName>
        <fullName evidence="5">Polyhydroxybutyrate depolymerase</fullName>
    </submittedName>
</protein>
<feature type="chain" id="PRO_5031514850" evidence="3">
    <location>
        <begin position="18"/>
        <end position="266"/>
    </location>
</feature>
<evidence type="ECO:0000259" key="4">
    <source>
        <dbReference type="Pfam" id="PF02230"/>
    </source>
</evidence>
<dbReference type="SUPFAM" id="SSF53474">
    <property type="entry name" value="alpha/beta-Hydrolases"/>
    <property type="match status" value="1"/>
</dbReference>
<dbReference type="PANTHER" id="PTHR43037">
    <property type="entry name" value="UNNAMED PRODUCT-RELATED"/>
    <property type="match status" value="1"/>
</dbReference>
<gene>
    <name evidence="5" type="ORF">GGR93_002987</name>
</gene>
<feature type="domain" description="Phospholipase/carboxylesterase/thioesterase" evidence="4">
    <location>
        <begin position="114"/>
        <end position="188"/>
    </location>
</feature>